<evidence type="ECO:0000256" key="7">
    <source>
        <dbReference type="HAMAP-Rule" id="MF_00332"/>
    </source>
</evidence>
<keyword evidence="12" id="KW-1185">Reference proteome</keyword>
<evidence type="ECO:0000256" key="10">
    <source>
        <dbReference type="SAM" id="MobiDB-lite"/>
    </source>
</evidence>
<dbReference type="InterPro" id="IPR043129">
    <property type="entry name" value="ATPase_NBD"/>
</dbReference>
<protein>
    <recommendedName>
        <fullName evidence="7">Chaperone protein DnaK</fullName>
    </recommendedName>
    <alternativeName>
        <fullName evidence="7">HSP70</fullName>
    </alternativeName>
    <alternativeName>
        <fullName evidence="7">Heat shock 70 kDa protein</fullName>
    </alternativeName>
    <alternativeName>
        <fullName evidence="7">Heat shock protein 70</fullName>
    </alternativeName>
</protein>
<feature type="compositionally biased region" description="Acidic residues" evidence="10">
    <location>
        <begin position="611"/>
        <end position="627"/>
    </location>
</feature>
<feature type="compositionally biased region" description="Basic and acidic residues" evidence="10">
    <location>
        <begin position="496"/>
        <end position="517"/>
    </location>
</feature>
<keyword evidence="9" id="KW-0175">Coiled coil</keyword>
<dbReference type="NCBIfam" id="NF001413">
    <property type="entry name" value="PRK00290.1"/>
    <property type="match status" value="1"/>
</dbReference>
<dbReference type="Gene3D" id="2.60.34.10">
    <property type="entry name" value="Substrate Binding Domain Of DNAk, Chain A, domain 1"/>
    <property type="match status" value="1"/>
</dbReference>
<dbReference type="EMBL" id="JAGSNF010000022">
    <property type="protein sequence ID" value="MBR7744611.1"/>
    <property type="molecule type" value="Genomic_DNA"/>
</dbReference>
<evidence type="ECO:0000256" key="1">
    <source>
        <dbReference type="ARBA" id="ARBA00007381"/>
    </source>
</evidence>
<dbReference type="PANTHER" id="PTHR19375">
    <property type="entry name" value="HEAT SHOCK PROTEIN 70KDA"/>
    <property type="match status" value="1"/>
</dbReference>
<dbReference type="SUPFAM" id="SSF53067">
    <property type="entry name" value="Actin-like ATPase domain"/>
    <property type="match status" value="2"/>
</dbReference>
<dbReference type="Proteomes" id="UP000677016">
    <property type="component" value="Unassembled WGS sequence"/>
</dbReference>
<dbReference type="Gene3D" id="1.20.1270.10">
    <property type="match status" value="1"/>
</dbReference>
<evidence type="ECO:0000313" key="12">
    <source>
        <dbReference type="Proteomes" id="UP000677016"/>
    </source>
</evidence>
<dbReference type="InterPro" id="IPR013126">
    <property type="entry name" value="Hsp_70_fam"/>
</dbReference>
<dbReference type="FunFam" id="3.90.640.10:FF:000003">
    <property type="entry name" value="Molecular chaperone DnaK"/>
    <property type="match status" value="1"/>
</dbReference>
<evidence type="ECO:0000256" key="3">
    <source>
        <dbReference type="ARBA" id="ARBA00022741"/>
    </source>
</evidence>
<comment type="function">
    <text evidence="7">Acts as a chaperone.</text>
</comment>
<dbReference type="FunFam" id="3.30.420.40:FF:000071">
    <property type="entry name" value="Molecular chaperone DnaK"/>
    <property type="match status" value="1"/>
</dbReference>
<proteinExistence type="evidence at transcript level"/>
<comment type="induction">
    <text evidence="7">By stress conditions e.g. heat shock.</text>
</comment>
<feature type="coiled-coil region" evidence="9">
    <location>
        <begin position="231"/>
        <end position="258"/>
    </location>
</feature>
<dbReference type="PROSITE" id="PS00329">
    <property type="entry name" value="HSP70_2"/>
    <property type="match status" value="1"/>
</dbReference>
<feature type="modified residue" description="Phosphothreonine; by autocatalysis" evidence="7">
    <location>
        <position position="176"/>
    </location>
</feature>
<dbReference type="InterPro" id="IPR029047">
    <property type="entry name" value="HSP70_peptide-bd_sf"/>
</dbReference>
<dbReference type="NCBIfam" id="TIGR02350">
    <property type="entry name" value="prok_dnaK"/>
    <property type="match status" value="1"/>
</dbReference>
<feature type="region of interest" description="Disordered" evidence="10">
    <location>
        <begin position="585"/>
        <end position="634"/>
    </location>
</feature>
<sequence length="634" mass="67876">MARAVGIDLGTTNSAVAVLEGGEPTIIANAEGGRTTPSVVAFSKGGEVLVGEIAKRQAVTNADRTIRSVKRHMGTDWKTEDIDGKQYTAQEISARILQKLKRDAESYLGEDITDAVITVPAYFDDHERQATKEAGEVAGLNVLRIVNEPTAAALAYGLEKGKEDEQILVFDLGGGTFDVSLLEVGKDPEDGFSTIQVRATSGDNQLGGDDWDDRIVQHLLTTVKNSSGVDLSKDKIAMQRLKDAAEQAKKELSSASSTNIGLQYLSMSENGPIHLDETLTRAQFEQMTKDLLDRTRKPFENVMKDAGVSVDQIDHVVLVGGSTRMPAVGNLVKEMTGGKEPNKGVNPDEVVALGASLQAGVLKGERKDVLLIDVTPLSLGIETKGGLFTKLIERNTAIPTKRSEVFSTAEDNQPSVLIQVFQGEREIAQQNKPLGTFELSGIAPAPRGVPQVEVTFDIDANGIVNVSAKDRGTGKEQKITISGGSALSKEEIERMVKDAETHAEEDKKRREETEARNMGESLVFSTEKFLSESGDKVSDEHRAPVDEALTALKDAIKPDSGASTEDIQAKIDDLNTKSQEMGAAVYAAAAEQGESGDVPGDEPTGDAATGSDDDVVDAEVVEDEDETKDGKEQA</sequence>
<dbReference type="PRINTS" id="PR00301">
    <property type="entry name" value="HEATSHOCK70"/>
</dbReference>
<dbReference type="InterPro" id="IPR018181">
    <property type="entry name" value="Heat_shock_70_CS"/>
</dbReference>
<reference evidence="11" key="1">
    <citation type="submission" date="2021-04" db="EMBL/GenBank/DDBJ databases">
        <title>Phycicoccus avicenniae sp. nov., a novel endophytic actinomycetes isolated from branch of Avicennia mariana.</title>
        <authorList>
            <person name="Tuo L."/>
        </authorList>
    </citation>
    <scope>NUCLEOTIDE SEQUENCE</scope>
    <source>
        <strain evidence="11">BSK3Z-2</strain>
    </source>
</reference>
<keyword evidence="3 7" id="KW-0547">Nucleotide-binding</keyword>
<keyword evidence="5 7" id="KW-0346">Stress response</keyword>
<dbReference type="PROSITE" id="PS00297">
    <property type="entry name" value="HSP70_1"/>
    <property type="match status" value="1"/>
</dbReference>
<keyword evidence="6 7" id="KW-0143">Chaperone</keyword>
<keyword evidence="2 7" id="KW-0597">Phosphoprotein</keyword>
<evidence type="ECO:0000256" key="9">
    <source>
        <dbReference type="SAM" id="Coils"/>
    </source>
</evidence>
<dbReference type="InterPro" id="IPR012725">
    <property type="entry name" value="Chaperone_DnaK"/>
</dbReference>
<dbReference type="InterPro" id="IPR029048">
    <property type="entry name" value="HSP70_C_sf"/>
</dbReference>
<comment type="caution">
    <text evidence="11">The sequence shown here is derived from an EMBL/GenBank/DDBJ whole genome shotgun (WGS) entry which is preliminary data.</text>
</comment>
<dbReference type="GO" id="GO:0051082">
    <property type="term" value="F:unfolded protein binding"/>
    <property type="evidence" value="ECO:0007669"/>
    <property type="project" value="InterPro"/>
</dbReference>
<dbReference type="Gene3D" id="3.30.420.40">
    <property type="match status" value="2"/>
</dbReference>
<name>A0A941DAM9_9MICO</name>
<evidence type="ECO:0000256" key="2">
    <source>
        <dbReference type="ARBA" id="ARBA00022553"/>
    </source>
</evidence>
<evidence type="ECO:0000256" key="8">
    <source>
        <dbReference type="RuleBase" id="RU003322"/>
    </source>
</evidence>
<evidence type="ECO:0000256" key="5">
    <source>
        <dbReference type="ARBA" id="ARBA00023016"/>
    </source>
</evidence>
<dbReference type="FunFam" id="2.60.34.10:FF:000014">
    <property type="entry name" value="Chaperone protein DnaK HSP70"/>
    <property type="match status" value="1"/>
</dbReference>
<dbReference type="Pfam" id="PF00012">
    <property type="entry name" value="HSP70"/>
    <property type="match status" value="1"/>
</dbReference>
<dbReference type="CDD" id="cd10234">
    <property type="entry name" value="ASKHA_NBD_HSP70_DnaK-like"/>
    <property type="match status" value="1"/>
</dbReference>
<dbReference type="Gene3D" id="3.90.640.10">
    <property type="entry name" value="Actin, Chain A, domain 4"/>
    <property type="match status" value="1"/>
</dbReference>
<dbReference type="RefSeq" id="WP_211604138.1">
    <property type="nucleotide sequence ID" value="NZ_JAGSNF010000022.1"/>
</dbReference>
<dbReference type="AlphaFoldDB" id="A0A941DAM9"/>
<dbReference type="GO" id="GO:0005524">
    <property type="term" value="F:ATP binding"/>
    <property type="evidence" value="ECO:0007669"/>
    <property type="project" value="UniProtKB-UniRule"/>
</dbReference>
<dbReference type="GO" id="GO:0140662">
    <property type="term" value="F:ATP-dependent protein folding chaperone"/>
    <property type="evidence" value="ECO:0007669"/>
    <property type="project" value="InterPro"/>
</dbReference>
<dbReference type="SUPFAM" id="SSF100920">
    <property type="entry name" value="Heat shock protein 70kD (HSP70), peptide-binding domain"/>
    <property type="match status" value="1"/>
</dbReference>
<comment type="similarity">
    <text evidence="1 7 8">Belongs to the heat shock protein 70 family.</text>
</comment>
<keyword evidence="4 7" id="KW-0067">ATP-binding</keyword>
<gene>
    <name evidence="7 11" type="primary">dnaK</name>
    <name evidence="11" type="ORF">KC207_15045</name>
</gene>
<accession>A0A941DAM9</accession>
<dbReference type="SUPFAM" id="SSF100934">
    <property type="entry name" value="Heat shock protein 70kD (HSP70), C-terminal subdomain"/>
    <property type="match status" value="1"/>
</dbReference>
<evidence type="ECO:0000256" key="4">
    <source>
        <dbReference type="ARBA" id="ARBA00022840"/>
    </source>
</evidence>
<organism evidence="11 12">
    <name type="scientific">Phycicoccus avicenniae</name>
    <dbReference type="NCBI Taxonomy" id="2828860"/>
    <lineage>
        <taxon>Bacteria</taxon>
        <taxon>Bacillati</taxon>
        <taxon>Actinomycetota</taxon>
        <taxon>Actinomycetes</taxon>
        <taxon>Micrococcales</taxon>
        <taxon>Intrasporangiaceae</taxon>
        <taxon>Phycicoccus</taxon>
    </lineage>
</organism>
<feature type="region of interest" description="Disordered" evidence="10">
    <location>
        <begin position="496"/>
        <end position="523"/>
    </location>
</feature>
<dbReference type="HAMAP" id="MF_00332">
    <property type="entry name" value="DnaK"/>
    <property type="match status" value="1"/>
</dbReference>
<dbReference type="FunFam" id="1.20.1270.10:FF:000001">
    <property type="entry name" value="Molecular chaperone DnaK"/>
    <property type="match status" value="1"/>
</dbReference>
<evidence type="ECO:0000313" key="11">
    <source>
        <dbReference type="EMBL" id="MBR7744611.1"/>
    </source>
</evidence>
<evidence type="ECO:0000256" key="6">
    <source>
        <dbReference type="ARBA" id="ARBA00023186"/>
    </source>
</evidence>